<feature type="domain" description="Aldehyde dehydrogenase" evidence="8">
    <location>
        <begin position="3"/>
        <end position="402"/>
    </location>
</feature>
<protein>
    <recommendedName>
        <fullName evidence="4">Aldehyde dehydrogenase</fullName>
    </recommendedName>
</protein>
<organism evidence="9 10">
    <name type="scientific">Thermoclostridium caenicola</name>
    <dbReference type="NCBI Taxonomy" id="659425"/>
    <lineage>
        <taxon>Bacteria</taxon>
        <taxon>Bacillati</taxon>
        <taxon>Bacillota</taxon>
        <taxon>Clostridia</taxon>
        <taxon>Eubacteriales</taxon>
        <taxon>Oscillospiraceae</taxon>
        <taxon>Thermoclostridium</taxon>
    </lineage>
</organism>
<dbReference type="InterPro" id="IPR016163">
    <property type="entry name" value="Ald_DH_C"/>
</dbReference>
<dbReference type="Proteomes" id="UP000324781">
    <property type="component" value="Unassembled WGS sequence"/>
</dbReference>
<dbReference type="EMBL" id="FQZP01000007">
    <property type="protein sequence ID" value="SHI71572.1"/>
    <property type="molecule type" value="Genomic_DNA"/>
</dbReference>
<dbReference type="InterPro" id="IPR012394">
    <property type="entry name" value="Aldehyde_DH_NAD(P)"/>
</dbReference>
<dbReference type="CDD" id="cd07136">
    <property type="entry name" value="ALDH_YwdH-P39616"/>
    <property type="match status" value="1"/>
</dbReference>
<dbReference type="FunFam" id="3.40.309.10:FF:000003">
    <property type="entry name" value="Aldehyde dehydrogenase"/>
    <property type="match status" value="1"/>
</dbReference>
<evidence type="ECO:0000256" key="1">
    <source>
        <dbReference type="ARBA" id="ARBA00009986"/>
    </source>
</evidence>
<dbReference type="Pfam" id="PF00171">
    <property type="entry name" value="Aldedh"/>
    <property type="match status" value="1"/>
</dbReference>
<dbReference type="Gene3D" id="3.40.309.10">
    <property type="entry name" value="Aldehyde Dehydrogenase, Chain A, domain 2"/>
    <property type="match status" value="1"/>
</dbReference>
<name>A0A1M6DED3_9FIRM</name>
<evidence type="ECO:0000256" key="2">
    <source>
        <dbReference type="ARBA" id="ARBA00023002"/>
    </source>
</evidence>
<dbReference type="InterPro" id="IPR015590">
    <property type="entry name" value="Aldehyde_DH_dom"/>
</dbReference>
<sequence length="429" mass="47974">MDTLRKLKSAIKAHEQDILDALKQDLNKSAFEAYATELGIVYAELDDAIRHLPKWAGKKRVRTPIMHFKSSSYRVPEPYGVVLIMSPWNYPFQLAFAPLIGAMAAGNCAVVKPSSYSPHTSSLIAKILGGCFPEEYIAVIEGGREANQELLKQKFDYIFFTGSVGVGRTVMEAASRHLTPVTLELGGKSPCIVDKNVDLELAARRIIWGKCLNSGQTCVAPDYLLVHRDVKDRLIMAMEKAITEFFGDTPCRNPEYPRIINEKHFNRLKGLLSDGRILVGGDVNEATLQIAPTIVDQVSWESPVMQEEIFGPILPVLEFEGIHEVITAVNSRPKPLALYLFTNDKNVEKRIIKSISFGGGCINDTIVHLATSYMPFGGVGESGMGSYHGKWSFDTFTHYKSIMKKSIWPDIRLRYPPYRDKLGLLKKFM</sequence>
<evidence type="ECO:0000313" key="9">
    <source>
        <dbReference type="EMBL" id="SHI71572.1"/>
    </source>
</evidence>
<dbReference type="Gene3D" id="3.40.605.10">
    <property type="entry name" value="Aldehyde Dehydrogenase, Chain A, domain 1"/>
    <property type="match status" value="1"/>
</dbReference>
<dbReference type="PANTHER" id="PTHR43570">
    <property type="entry name" value="ALDEHYDE DEHYDROGENASE"/>
    <property type="match status" value="1"/>
</dbReference>
<dbReference type="GO" id="GO:0004029">
    <property type="term" value="F:aldehyde dehydrogenase (NAD+) activity"/>
    <property type="evidence" value="ECO:0007669"/>
    <property type="project" value="TreeGrafter"/>
</dbReference>
<dbReference type="GO" id="GO:0006081">
    <property type="term" value="P:aldehyde metabolic process"/>
    <property type="evidence" value="ECO:0007669"/>
    <property type="project" value="InterPro"/>
</dbReference>
<keyword evidence="2 4" id="KW-0560">Oxidoreductase</keyword>
<dbReference type="InterPro" id="IPR029510">
    <property type="entry name" value="Ald_DH_CS_GLU"/>
</dbReference>
<keyword evidence="10" id="KW-1185">Reference proteome</keyword>
<dbReference type="PROSITE" id="PS00687">
    <property type="entry name" value="ALDEHYDE_DEHYDR_GLU"/>
    <property type="match status" value="1"/>
</dbReference>
<dbReference type="PANTHER" id="PTHR43570:SF16">
    <property type="entry name" value="ALDEHYDE DEHYDROGENASE TYPE III, ISOFORM Q"/>
    <property type="match status" value="1"/>
</dbReference>
<feature type="active site" evidence="5">
    <location>
        <position position="218"/>
    </location>
</feature>
<comment type="similarity">
    <text evidence="1 4 7">Belongs to the aldehyde dehydrogenase family.</text>
</comment>
<evidence type="ECO:0000256" key="4">
    <source>
        <dbReference type="PIRNR" id="PIRNR036492"/>
    </source>
</evidence>
<evidence type="ECO:0000256" key="6">
    <source>
        <dbReference type="PROSITE-ProRule" id="PRU10007"/>
    </source>
</evidence>
<evidence type="ECO:0000259" key="8">
    <source>
        <dbReference type="Pfam" id="PF00171"/>
    </source>
</evidence>
<evidence type="ECO:0000256" key="5">
    <source>
        <dbReference type="PIRSR" id="PIRSR036492-1"/>
    </source>
</evidence>
<accession>A0A1M6DED3</accession>
<dbReference type="AlphaFoldDB" id="A0A1M6DED3"/>
<dbReference type="PIRSF" id="PIRSF036492">
    <property type="entry name" value="ALDH"/>
    <property type="match status" value="1"/>
</dbReference>
<dbReference type="FunFam" id="3.40.605.10:FF:000004">
    <property type="entry name" value="Aldehyde dehydrogenase"/>
    <property type="match status" value="1"/>
</dbReference>
<proteinExistence type="inferred from homology"/>
<evidence type="ECO:0000313" key="10">
    <source>
        <dbReference type="Proteomes" id="UP000324781"/>
    </source>
</evidence>
<dbReference type="InterPro" id="IPR016161">
    <property type="entry name" value="Ald_DH/histidinol_DH"/>
</dbReference>
<gene>
    <name evidence="9" type="ORF">SAMN05444373_100757</name>
</gene>
<reference evidence="9 10" key="1">
    <citation type="submission" date="2016-11" db="EMBL/GenBank/DDBJ databases">
        <authorList>
            <person name="Varghese N."/>
            <person name="Submissions S."/>
        </authorList>
    </citation>
    <scope>NUCLEOTIDE SEQUENCE [LARGE SCALE GENOMIC DNA]</scope>
    <source>
        <strain evidence="9 10">DSM 19027</strain>
    </source>
</reference>
<dbReference type="GO" id="GO:0005737">
    <property type="term" value="C:cytoplasm"/>
    <property type="evidence" value="ECO:0007669"/>
    <property type="project" value="TreeGrafter"/>
</dbReference>
<dbReference type="InterPro" id="IPR016162">
    <property type="entry name" value="Ald_DH_N"/>
</dbReference>
<dbReference type="SUPFAM" id="SSF53720">
    <property type="entry name" value="ALDH-like"/>
    <property type="match status" value="1"/>
</dbReference>
<feature type="active site" evidence="5 6">
    <location>
        <position position="184"/>
    </location>
</feature>
<evidence type="ECO:0000256" key="7">
    <source>
        <dbReference type="RuleBase" id="RU003345"/>
    </source>
</evidence>
<evidence type="ECO:0000256" key="3">
    <source>
        <dbReference type="ARBA" id="ARBA00023027"/>
    </source>
</evidence>
<dbReference type="OrthoDB" id="9762913at2"/>
<keyword evidence="3" id="KW-0520">NAD</keyword>